<keyword evidence="3" id="KW-0489">Methyltransferase</keyword>
<comment type="caution">
    <text evidence="3">The sequence shown here is derived from an EMBL/GenBank/DDBJ whole genome shotgun (WGS) entry which is preliminary data.</text>
</comment>
<dbReference type="OMA" id="NHNSAHG"/>
<evidence type="ECO:0000256" key="1">
    <source>
        <dbReference type="SAM" id="MobiDB-lite"/>
    </source>
</evidence>
<dbReference type="AlphaFoldDB" id="A8N6Z8"/>
<dbReference type="eggNOG" id="KOG2142">
    <property type="taxonomic scope" value="Eukaryota"/>
</dbReference>
<dbReference type="Pfam" id="PF00266">
    <property type="entry name" value="Aminotran_5"/>
    <property type="match status" value="1"/>
</dbReference>
<dbReference type="OrthoDB" id="10264306at2759"/>
<dbReference type="InterPro" id="IPR015422">
    <property type="entry name" value="PyrdxlP-dep_Trfase_small"/>
</dbReference>
<dbReference type="InterPro" id="IPR015424">
    <property type="entry name" value="PyrdxlP-dep_Trfase"/>
</dbReference>
<organism evidence="3 4">
    <name type="scientific">Coprinopsis cinerea (strain Okayama-7 / 130 / ATCC MYA-4618 / FGSC 9003)</name>
    <name type="common">Inky cap fungus</name>
    <name type="synonym">Hormographiella aspergillata</name>
    <dbReference type="NCBI Taxonomy" id="240176"/>
    <lineage>
        <taxon>Eukaryota</taxon>
        <taxon>Fungi</taxon>
        <taxon>Dikarya</taxon>
        <taxon>Basidiomycota</taxon>
        <taxon>Agaricomycotina</taxon>
        <taxon>Agaricomycetes</taxon>
        <taxon>Agaricomycetidae</taxon>
        <taxon>Agaricales</taxon>
        <taxon>Agaricineae</taxon>
        <taxon>Psathyrellaceae</taxon>
        <taxon>Coprinopsis</taxon>
    </lineage>
</organism>
<protein>
    <submittedName>
        <fullName evidence="3">Methyltransferase type 11</fullName>
    </submittedName>
</protein>
<dbReference type="VEuPathDB" id="FungiDB:CC1G_06870"/>
<dbReference type="Gene3D" id="3.40.640.10">
    <property type="entry name" value="Type I PLP-dependent aspartate aminotransferase-like (Major domain)"/>
    <property type="match status" value="1"/>
</dbReference>
<feature type="region of interest" description="Disordered" evidence="1">
    <location>
        <begin position="1"/>
        <end position="78"/>
    </location>
</feature>
<sequence>MGNIPSANSQNRISKDRDHRRKRTHARPSLRCASPSSSTHSIEPWPDTDLLVVDEKQRQGRTSPVLQRQKAPETASTNARPVSFLAYTSIPKPLNHEENDSMYQEFIRDYPEYRLTWILDTLRRTDFSRLERNEETYVDYMGASLYPESLVRVHAEFLNNSILGNTHSVSNSSKLSLDCANEARQAVLAFFQAPPEYTVIFTANTTASLKLIGESYPFLGGSSYVLAMDSHNSVNGIREFATYRGARCAYIPSLSTGGFDIAVAKNTLLRHRPRNRELTPSLFALTAQSNVTNTKMPLSIAEYAKSLGYHVILDAAALVPTTSFSLAEHPVDAMAVSFYKMFGFPTGVGALIVKRSFLAELKRPWFSGGTVNIVQVPGNLVTLSKEEHEQFEDGTINYLTLPAIVDGLRFLTAYMPFLPLRLSCLLHYLISSLTRLRHDVNGAPLVQIYSKIPSRRVMTIGERAETGFMVSFLFFDPAGVMIPNSFIEYTASKQNISLRTGCVCNPGGTSSILGAIDDMSQLYPGVTLQEFERRVGRELGIVRVSLGLASDFKDIQRVIRFATALCNSQIRESLMDAWRKDRDASGSSH</sequence>
<dbReference type="InterPro" id="IPR000192">
    <property type="entry name" value="Aminotrans_V_dom"/>
</dbReference>
<keyword evidence="4" id="KW-1185">Reference proteome</keyword>
<dbReference type="InterPro" id="IPR015421">
    <property type="entry name" value="PyrdxlP-dep_Trfase_major"/>
</dbReference>
<dbReference type="SUPFAM" id="SSF53383">
    <property type="entry name" value="PLP-dependent transferases"/>
    <property type="match status" value="1"/>
</dbReference>
<dbReference type="GO" id="GO:0043545">
    <property type="term" value="P:molybdopterin cofactor metabolic process"/>
    <property type="evidence" value="ECO:0007669"/>
    <property type="project" value="TreeGrafter"/>
</dbReference>
<dbReference type="InParanoid" id="A8N6Z8"/>
<dbReference type="EMBL" id="AACS02000003">
    <property type="protein sequence ID" value="EAU91235.1"/>
    <property type="molecule type" value="Genomic_DNA"/>
</dbReference>
<dbReference type="PANTHER" id="PTHR14237:SF80">
    <property type="entry name" value="MOLYBDENUM COFACTOR SULFURASE"/>
    <property type="match status" value="1"/>
</dbReference>
<evidence type="ECO:0000259" key="2">
    <source>
        <dbReference type="Pfam" id="PF00266"/>
    </source>
</evidence>
<reference evidence="3 4" key="1">
    <citation type="journal article" date="2010" name="Proc. Natl. Acad. Sci. U.S.A.">
        <title>Insights into evolution of multicellular fungi from the assembled chromosomes of the mushroom Coprinopsis cinerea (Coprinus cinereus).</title>
        <authorList>
            <person name="Stajich J.E."/>
            <person name="Wilke S.K."/>
            <person name="Ahren D."/>
            <person name="Au C.H."/>
            <person name="Birren B.W."/>
            <person name="Borodovsky M."/>
            <person name="Burns C."/>
            <person name="Canback B."/>
            <person name="Casselton L.A."/>
            <person name="Cheng C.K."/>
            <person name="Deng J."/>
            <person name="Dietrich F.S."/>
            <person name="Fargo D.C."/>
            <person name="Farman M.L."/>
            <person name="Gathman A.C."/>
            <person name="Goldberg J."/>
            <person name="Guigo R."/>
            <person name="Hoegger P.J."/>
            <person name="Hooker J.B."/>
            <person name="Huggins A."/>
            <person name="James T.Y."/>
            <person name="Kamada T."/>
            <person name="Kilaru S."/>
            <person name="Kodira C."/>
            <person name="Kues U."/>
            <person name="Kupfer D."/>
            <person name="Kwan H.S."/>
            <person name="Lomsadze A."/>
            <person name="Li W."/>
            <person name="Lilly W.W."/>
            <person name="Ma L.J."/>
            <person name="Mackey A.J."/>
            <person name="Manning G."/>
            <person name="Martin F."/>
            <person name="Muraguchi H."/>
            <person name="Natvig D.O."/>
            <person name="Palmerini H."/>
            <person name="Ramesh M.A."/>
            <person name="Rehmeyer C.J."/>
            <person name="Roe B.A."/>
            <person name="Shenoy N."/>
            <person name="Stanke M."/>
            <person name="Ter-Hovhannisyan V."/>
            <person name="Tunlid A."/>
            <person name="Velagapudi R."/>
            <person name="Vision T.J."/>
            <person name="Zeng Q."/>
            <person name="Zolan M.E."/>
            <person name="Pukkila P.J."/>
        </authorList>
    </citation>
    <scope>NUCLEOTIDE SEQUENCE [LARGE SCALE GENOMIC DNA]</scope>
    <source>
        <strain evidence="4">Okayama-7 / 130 / ATCC MYA-4618 / FGSC 9003</strain>
    </source>
</reference>
<dbReference type="Proteomes" id="UP000001861">
    <property type="component" value="Unassembled WGS sequence"/>
</dbReference>
<dbReference type="GO" id="GO:0008168">
    <property type="term" value="F:methyltransferase activity"/>
    <property type="evidence" value="ECO:0007669"/>
    <property type="project" value="UniProtKB-KW"/>
</dbReference>
<feature type="compositionally biased region" description="Basic residues" evidence="1">
    <location>
        <begin position="18"/>
        <end position="28"/>
    </location>
</feature>
<dbReference type="GeneID" id="6007049"/>
<evidence type="ECO:0000313" key="4">
    <source>
        <dbReference type="Proteomes" id="UP000001861"/>
    </source>
</evidence>
<dbReference type="RefSeq" id="XP_001830604.1">
    <property type="nucleotide sequence ID" value="XM_001830552.2"/>
</dbReference>
<dbReference type="Gene3D" id="3.90.1150.10">
    <property type="entry name" value="Aspartate Aminotransferase, domain 1"/>
    <property type="match status" value="1"/>
</dbReference>
<accession>A8N6Z8</accession>
<gene>
    <name evidence="3" type="ORF">CC1G_06870</name>
</gene>
<dbReference type="GO" id="GO:0008265">
    <property type="term" value="F:molybdenum cofactor sulfurtransferase activity"/>
    <property type="evidence" value="ECO:0007669"/>
    <property type="project" value="TreeGrafter"/>
</dbReference>
<proteinExistence type="predicted"/>
<dbReference type="GO" id="GO:0032259">
    <property type="term" value="P:methylation"/>
    <property type="evidence" value="ECO:0007669"/>
    <property type="project" value="UniProtKB-KW"/>
</dbReference>
<feature type="domain" description="Aminotransferase class V" evidence="2">
    <location>
        <begin position="137"/>
        <end position="411"/>
    </location>
</feature>
<name>A8N6Z8_COPC7</name>
<dbReference type="PANTHER" id="PTHR14237">
    <property type="entry name" value="MOLYBDOPTERIN COFACTOR SULFURASE MOSC"/>
    <property type="match status" value="1"/>
</dbReference>
<feature type="compositionally biased region" description="Polar residues" evidence="1">
    <location>
        <begin position="1"/>
        <end position="12"/>
    </location>
</feature>
<dbReference type="KEGG" id="cci:CC1G_06870"/>
<dbReference type="STRING" id="240176.A8N6Z8"/>
<keyword evidence="3" id="KW-0808">Transferase</keyword>
<evidence type="ECO:0000313" key="3">
    <source>
        <dbReference type="EMBL" id="EAU91235.1"/>
    </source>
</evidence>